<gene>
    <name evidence="7" type="ORF">XD93_0717</name>
</gene>
<evidence type="ECO:0000313" key="7">
    <source>
        <dbReference type="EMBL" id="KUK76785.1"/>
    </source>
</evidence>
<evidence type="ECO:0000256" key="4">
    <source>
        <dbReference type="ARBA" id="ARBA00022825"/>
    </source>
</evidence>
<dbReference type="EMBL" id="LGGO01000104">
    <property type="protein sequence ID" value="KUK76785.1"/>
    <property type="molecule type" value="Genomic_DNA"/>
</dbReference>
<protein>
    <submittedName>
        <fullName evidence="7">Subtilisin</fullName>
    </submittedName>
</protein>
<sequence>MKDKKLIIALLTVIAFAVTFFTVFAVLKYNESIDEEIEVAELDSVYISQDSTVAQLETPLGEEVEIEEKTNPSKTGELAVNESRKILNFEDDLSEEEITELEEQYDVEFTEDTSVKGTYSVVVKETSDLDALSKEEKVTGVETDVPVKMFADTVDWGVVRIGADKVWESSSGTGVKVAIIDTGIQTTHPDLSANIAAGYDFVNNDTSAMDDNGHGTHVAGIVASTMNG</sequence>
<dbReference type="InterPro" id="IPR000209">
    <property type="entry name" value="Peptidase_S8/S53_dom"/>
</dbReference>
<dbReference type="Proteomes" id="UP000053904">
    <property type="component" value="Unassembled WGS sequence"/>
</dbReference>
<dbReference type="GO" id="GO:0006508">
    <property type="term" value="P:proteolysis"/>
    <property type="evidence" value="ECO:0007669"/>
    <property type="project" value="UniProtKB-KW"/>
</dbReference>
<keyword evidence="3" id="KW-0378">Hydrolase</keyword>
<dbReference type="SUPFAM" id="SSF52743">
    <property type="entry name" value="Subtilisin-like"/>
    <property type="match status" value="1"/>
</dbReference>
<evidence type="ECO:0000256" key="2">
    <source>
        <dbReference type="ARBA" id="ARBA00022670"/>
    </source>
</evidence>
<evidence type="ECO:0000256" key="5">
    <source>
        <dbReference type="PROSITE-ProRule" id="PRU01240"/>
    </source>
</evidence>
<comment type="similarity">
    <text evidence="1 5">Belongs to the peptidase S8 family.</text>
</comment>
<feature type="domain" description="Peptidase S8/S53" evidence="6">
    <location>
        <begin position="172"/>
        <end position="225"/>
    </location>
</feature>
<reference evidence="8" key="1">
    <citation type="journal article" date="2015" name="MBio">
        <title>Genome-Resolved Metagenomic Analysis Reveals Roles for Candidate Phyla and Other Microbial Community Members in Biogeochemical Transformations in Oil Reservoirs.</title>
        <authorList>
            <person name="Hu P."/>
            <person name="Tom L."/>
            <person name="Singh A."/>
            <person name="Thomas B.C."/>
            <person name="Baker B.J."/>
            <person name="Piceno Y.M."/>
            <person name="Andersen G.L."/>
            <person name="Banfield J.F."/>
        </authorList>
    </citation>
    <scope>NUCLEOTIDE SEQUENCE [LARGE SCALE GENOMIC DNA]</scope>
</reference>
<organism evidence="7 8">
    <name type="scientific">candidate division WS6 bacterium 34_10</name>
    <dbReference type="NCBI Taxonomy" id="1641389"/>
    <lineage>
        <taxon>Bacteria</taxon>
        <taxon>Candidatus Dojkabacteria</taxon>
    </lineage>
</organism>
<feature type="non-terminal residue" evidence="7">
    <location>
        <position position="228"/>
    </location>
</feature>
<comment type="caution">
    <text evidence="7">The sequence shown here is derived from an EMBL/GenBank/DDBJ whole genome shotgun (WGS) entry which is preliminary data.</text>
</comment>
<keyword evidence="4" id="KW-0720">Serine protease</keyword>
<dbReference type="PROSITE" id="PS00136">
    <property type="entry name" value="SUBTILASE_ASP"/>
    <property type="match status" value="1"/>
</dbReference>
<keyword evidence="2" id="KW-0645">Protease</keyword>
<dbReference type="InterPro" id="IPR022398">
    <property type="entry name" value="Peptidase_S8_His-AS"/>
</dbReference>
<dbReference type="Pfam" id="PF00082">
    <property type="entry name" value="Peptidase_S8"/>
    <property type="match status" value="1"/>
</dbReference>
<dbReference type="PANTHER" id="PTHR43806">
    <property type="entry name" value="PEPTIDASE S8"/>
    <property type="match status" value="1"/>
</dbReference>
<dbReference type="InterPro" id="IPR015500">
    <property type="entry name" value="Peptidase_S8_subtilisin-rel"/>
</dbReference>
<dbReference type="InterPro" id="IPR036852">
    <property type="entry name" value="Peptidase_S8/S53_dom_sf"/>
</dbReference>
<dbReference type="InterPro" id="IPR023827">
    <property type="entry name" value="Peptidase_S8_Asp-AS"/>
</dbReference>
<dbReference type="PANTHER" id="PTHR43806:SF11">
    <property type="entry name" value="CEREVISIN-RELATED"/>
    <property type="match status" value="1"/>
</dbReference>
<dbReference type="GO" id="GO:0004252">
    <property type="term" value="F:serine-type endopeptidase activity"/>
    <property type="evidence" value="ECO:0007669"/>
    <property type="project" value="InterPro"/>
</dbReference>
<dbReference type="PROSITE" id="PS00137">
    <property type="entry name" value="SUBTILASE_HIS"/>
    <property type="match status" value="1"/>
</dbReference>
<proteinExistence type="inferred from homology"/>
<dbReference type="PRINTS" id="PR00723">
    <property type="entry name" value="SUBTILISIN"/>
</dbReference>
<comment type="caution">
    <text evidence="5">Lacks conserved residue(s) required for the propagation of feature annotation.</text>
</comment>
<dbReference type="Gene3D" id="3.40.50.200">
    <property type="entry name" value="Peptidase S8/S53 domain"/>
    <property type="match status" value="1"/>
</dbReference>
<name>A0A101HI03_9BACT</name>
<evidence type="ECO:0000256" key="1">
    <source>
        <dbReference type="ARBA" id="ARBA00011073"/>
    </source>
</evidence>
<dbReference type="AlphaFoldDB" id="A0A101HI03"/>
<evidence type="ECO:0000313" key="8">
    <source>
        <dbReference type="Proteomes" id="UP000053904"/>
    </source>
</evidence>
<dbReference type="PROSITE" id="PS51892">
    <property type="entry name" value="SUBTILASE"/>
    <property type="match status" value="1"/>
</dbReference>
<evidence type="ECO:0000259" key="6">
    <source>
        <dbReference type="Pfam" id="PF00082"/>
    </source>
</evidence>
<dbReference type="InterPro" id="IPR050131">
    <property type="entry name" value="Peptidase_S8_subtilisin-like"/>
</dbReference>
<evidence type="ECO:0000256" key="3">
    <source>
        <dbReference type="ARBA" id="ARBA00022801"/>
    </source>
</evidence>
<accession>A0A101HI03</accession>